<sequence length="140" mass="15745">MLPLYITKIADLYDMCNTRFGDALISILNTPNDQPQGTIRCARIVMTVLRISLRRDTWDSYLTWSFLLGLLLVDVVIFAAFLTSYIVMVMALKPAGTGTLIKLPSLVNYRGKMSRTSLNNSRTLVLPDEEGSIGRARRML</sequence>
<keyword evidence="1" id="KW-0472">Membrane</keyword>
<reference evidence="2 3" key="1">
    <citation type="journal article" date="2016" name="Proc. Natl. Acad. Sci. U.S.A.">
        <title>Comparative genomics of biotechnologically important yeasts.</title>
        <authorList>
            <person name="Riley R."/>
            <person name="Haridas S."/>
            <person name="Wolfe K.H."/>
            <person name="Lopes M.R."/>
            <person name="Hittinger C.T."/>
            <person name="Goeker M."/>
            <person name="Salamov A.A."/>
            <person name="Wisecaver J.H."/>
            <person name="Long T.M."/>
            <person name="Calvey C.H."/>
            <person name="Aerts A.L."/>
            <person name="Barry K.W."/>
            <person name="Choi C."/>
            <person name="Clum A."/>
            <person name="Coughlan A.Y."/>
            <person name="Deshpande S."/>
            <person name="Douglass A.P."/>
            <person name="Hanson S.J."/>
            <person name="Klenk H.-P."/>
            <person name="LaButti K.M."/>
            <person name="Lapidus A."/>
            <person name="Lindquist E.A."/>
            <person name="Lipzen A.M."/>
            <person name="Meier-Kolthoff J.P."/>
            <person name="Ohm R.A."/>
            <person name="Otillar R.P."/>
            <person name="Pangilinan J.L."/>
            <person name="Peng Y."/>
            <person name="Rokas A."/>
            <person name="Rosa C.A."/>
            <person name="Scheuner C."/>
            <person name="Sibirny A.A."/>
            <person name="Slot J.C."/>
            <person name="Stielow J.B."/>
            <person name="Sun H."/>
            <person name="Kurtzman C.P."/>
            <person name="Blackwell M."/>
            <person name="Grigoriev I.V."/>
            <person name="Jeffries T.W."/>
        </authorList>
    </citation>
    <scope>NUCLEOTIDE SEQUENCE [LARGE SCALE GENOMIC DNA]</scope>
    <source>
        <strain evidence="2 3">NRRL Y-11557</strain>
    </source>
</reference>
<keyword evidence="3" id="KW-1185">Reference proteome</keyword>
<protein>
    <submittedName>
        <fullName evidence="2">Uncharacterized protein</fullName>
    </submittedName>
</protein>
<proteinExistence type="predicted"/>
<evidence type="ECO:0000313" key="2">
    <source>
        <dbReference type="EMBL" id="ODQ74982.1"/>
    </source>
</evidence>
<dbReference type="AlphaFoldDB" id="A0A1E3QD14"/>
<organism evidence="2 3">
    <name type="scientific">Lipomyces starkeyi NRRL Y-11557</name>
    <dbReference type="NCBI Taxonomy" id="675824"/>
    <lineage>
        <taxon>Eukaryota</taxon>
        <taxon>Fungi</taxon>
        <taxon>Dikarya</taxon>
        <taxon>Ascomycota</taxon>
        <taxon>Saccharomycotina</taxon>
        <taxon>Lipomycetes</taxon>
        <taxon>Lipomycetales</taxon>
        <taxon>Lipomycetaceae</taxon>
        <taxon>Lipomyces</taxon>
    </lineage>
</organism>
<keyword evidence="1" id="KW-0812">Transmembrane</keyword>
<gene>
    <name evidence="2" type="ORF">LIPSTDRAFT_69125</name>
</gene>
<dbReference type="OrthoDB" id="10442821at2759"/>
<accession>A0A1E3QD14</accession>
<evidence type="ECO:0000313" key="3">
    <source>
        <dbReference type="Proteomes" id="UP000094385"/>
    </source>
</evidence>
<name>A0A1E3QD14_LIPST</name>
<evidence type="ECO:0000256" key="1">
    <source>
        <dbReference type="SAM" id="Phobius"/>
    </source>
</evidence>
<dbReference type="EMBL" id="KV454291">
    <property type="protein sequence ID" value="ODQ74982.1"/>
    <property type="molecule type" value="Genomic_DNA"/>
</dbReference>
<keyword evidence="1" id="KW-1133">Transmembrane helix</keyword>
<feature type="transmembrane region" description="Helical" evidence="1">
    <location>
        <begin position="64"/>
        <end position="92"/>
    </location>
</feature>
<dbReference type="Proteomes" id="UP000094385">
    <property type="component" value="Unassembled WGS sequence"/>
</dbReference>